<comment type="caution">
    <text evidence="2">The sequence shown here is derived from an EMBL/GenBank/DDBJ whole genome shotgun (WGS) entry which is preliminary data.</text>
</comment>
<proteinExistence type="predicted"/>
<reference evidence="2" key="1">
    <citation type="submission" date="2021-06" db="EMBL/GenBank/DDBJ databases">
        <authorList>
            <person name="Kallberg Y."/>
            <person name="Tangrot J."/>
            <person name="Rosling A."/>
        </authorList>
    </citation>
    <scope>NUCLEOTIDE SEQUENCE</scope>
    <source>
        <strain evidence="2">MA453B</strain>
    </source>
</reference>
<evidence type="ECO:0000313" key="2">
    <source>
        <dbReference type="EMBL" id="CAG8602444.1"/>
    </source>
</evidence>
<keyword evidence="1" id="KW-0732">Signal</keyword>
<feature type="chain" id="PRO_5040297436" evidence="1">
    <location>
        <begin position="22"/>
        <end position="70"/>
    </location>
</feature>
<name>A0A9N9CGE1_9GLOM</name>
<organism evidence="2 3">
    <name type="scientific">Dentiscutata erythropus</name>
    <dbReference type="NCBI Taxonomy" id="1348616"/>
    <lineage>
        <taxon>Eukaryota</taxon>
        <taxon>Fungi</taxon>
        <taxon>Fungi incertae sedis</taxon>
        <taxon>Mucoromycota</taxon>
        <taxon>Glomeromycotina</taxon>
        <taxon>Glomeromycetes</taxon>
        <taxon>Diversisporales</taxon>
        <taxon>Gigasporaceae</taxon>
        <taxon>Dentiscutata</taxon>
    </lineage>
</organism>
<feature type="signal peptide" evidence="1">
    <location>
        <begin position="1"/>
        <end position="21"/>
    </location>
</feature>
<sequence length="70" mass="7919">MKYLFWLIVLICIVHCLTVHALPSSELERRKKTCKSDADCGGKPCDTKEGLCETAYIDCCWMPPIYCCGD</sequence>
<evidence type="ECO:0000256" key="1">
    <source>
        <dbReference type="SAM" id="SignalP"/>
    </source>
</evidence>
<evidence type="ECO:0000313" key="3">
    <source>
        <dbReference type="Proteomes" id="UP000789405"/>
    </source>
</evidence>
<dbReference type="EMBL" id="CAJVPY010003811">
    <property type="protein sequence ID" value="CAG8602444.1"/>
    <property type="molecule type" value="Genomic_DNA"/>
</dbReference>
<accession>A0A9N9CGE1</accession>
<dbReference type="OrthoDB" id="2303017at2759"/>
<dbReference type="AlphaFoldDB" id="A0A9N9CGE1"/>
<dbReference type="Proteomes" id="UP000789405">
    <property type="component" value="Unassembled WGS sequence"/>
</dbReference>
<keyword evidence="3" id="KW-1185">Reference proteome</keyword>
<protein>
    <submittedName>
        <fullName evidence="2">7584_t:CDS:1</fullName>
    </submittedName>
</protein>
<gene>
    <name evidence="2" type="ORF">DERYTH_LOCUS7714</name>
</gene>